<organism evidence="2 3">
    <name type="scientific">Monodon monoceros</name>
    <name type="common">Narwhal</name>
    <name type="synonym">Ceratodon monodon</name>
    <dbReference type="NCBI Taxonomy" id="40151"/>
    <lineage>
        <taxon>Eukaryota</taxon>
        <taxon>Metazoa</taxon>
        <taxon>Chordata</taxon>
        <taxon>Craniata</taxon>
        <taxon>Vertebrata</taxon>
        <taxon>Euteleostomi</taxon>
        <taxon>Mammalia</taxon>
        <taxon>Eutheria</taxon>
        <taxon>Laurasiatheria</taxon>
        <taxon>Artiodactyla</taxon>
        <taxon>Whippomorpha</taxon>
        <taxon>Cetacea</taxon>
        <taxon>Odontoceti</taxon>
        <taxon>Monodontidae</taxon>
        <taxon>Monodon</taxon>
    </lineage>
</organism>
<dbReference type="GO" id="GO:0045095">
    <property type="term" value="C:keratin filament"/>
    <property type="evidence" value="ECO:0007669"/>
    <property type="project" value="InterPro"/>
</dbReference>
<sequence length="95" mass="10048">SECCKRCVHSGPATTTYASNKGCRCSVCRPNTCPHLIRLLQPTCCAPCPPPCCQPDTFMPSCWLLSSCHQTAGLSGISLMTHTQPSSEGPCGPCC</sequence>
<accession>A0A8C6C8H3</accession>
<proteinExistence type="predicted"/>
<gene>
    <name evidence="2" type="primary">KRTAP3-1</name>
</gene>
<dbReference type="Ensembl" id="ENSMMNT00015031279.1">
    <property type="protein sequence ID" value="ENSMMNP00015028459.1"/>
    <property type="gene ID" value="ENSMMNG00015020769.1"/>
</dbReference>
<dbReference type="GO" id="GO:0005198">
    <property type="term" value="F:structural molecule activity"/>
    <property type="evidence" value="ECO:0007669"/>
    <property type="project" value="InterPro"/>
</dbReference>
<keyword evidence="3" id="KW-1185">Reference proteome</keyword>
<reference evidence="2" key="1">
    <citation type="submission" date="2025-08" db="UniProtKB">
        <authorList>
            <consortium name="Ensembl"/>
        </authorList>
    </citation>
    <scope>IDENTIFICATION</scope>
</reference>
<name>A0A8C6C8H3_MONMO</name>
<dbReference type="AlphaFoldDB" id="A0A8C6C8H3"/>
<dbReference type="GeneTree" id="ENSGT00390000001157"/>
<protein>
    <submittedName>
        <fullName evidence="2">Keratin associated protein 3-1</fullName>
    </submittedName>
</protein>
<evidence type="ECO:0000256" key="1">
    <source>
        <dbReference type="ARBA" id="ARBA00022744"/>
    </source>
</evidence>
<keyword evidence="1" id="KW-0416">Keratin</keyword>
<dbReference type="Pfam" id="PF04579">
    <property type="entry name" value="Keratin_matx"/>
    <property type="match status" value="1"/>
</dbReference>
<evidence type="ECO:0000313" key="3">
    <source>
        <dbReference type="Proteomes" id="UP000694561"/>
    </source>
</evidence>
<dbReference type="GO" id="GO:0005829">
    <property type="term" value="C:cytosol"/>
    <property type="evidence" value="ECO:0007669"/>
    <property type="project" value="UniProtKB-ARBA"/>
</dbReference>
<dbReference type="InterPro" id="IPR007659">
    <property type="entry name" value="Keratin_matx"/>
</dbReference>
<evidence type="ECO:0000313" key="2">
    <source>
        <dbReference type="Ensembl" id="ENSMMNP00015028459.1"/>
    </source>
</evidence>
<reference evidence="2" key="2">
    <citation type="submission" date="2025-09" db="UniProtKB">
        <authorList>
            <consortium name="Ensembl"/>
        </authorList>
    </citation>
    <scope>IDENTIFICATION</scope>
</reference>
<dbReference type="Proteomes" id="UP000694561">
    <property type="component" value="Unplaced"/>
</dbReference>